<evidence type="ECO:0000256" key="19">
    <source>
        <dbReference type="ARBA" id="ARBA00023200"/>
    </source>
</evidence>
<keyword evidence="13" id="KW-0068">Autocatalytic cleavage</keyword>
<dbReference type="GO" id="GO:0046872">
    <property type="term" value="F:metal ion binding"/>
    <property type="evidence" value="ECO:0007669"/>
    <property type="project" value="UniProtKB-KW"/>
</dbReference>
<keyword evidence="10" id="KW-0677">Repeat</keyword>
<keyword evidence="4" id="KW-1032">Host cell membrane</keyword>
<keyword evidence="14" id="KW-0460">Magnesium</keyword>
<evidence type="ECO:0000256" key="6">
    <source>
        <dbReference type="ARBA" id="ARBA00022656"/>
    </source>
</evidence>
<evidence type="ECO:0000256" key="14">
    <source>
        <dbReference type="ARBA" id="ARBA00022842"/>
    </source>
</evidence>
<evidence type="ECO:0000256" key="8">
    <source>
        <dbReference type="ARBA" id="ARBA00022679"/>
    </source>
</evidence>
<keyword evidence="17" id="KW-0446">Lipid-binding</keyword>
<gene>
    <name evidence="23" type="ORF">BGC33_05345</name>
</gene>
<keyword evidence="7" id="KW-0645">Protease</keyword>
<protein>
    <recommendedName>
        <fullName evidence="22">Peptidase C80 domain-containing protein</fullName>
    </recommendedName>
</protein>
<evidence type="ECO:0000313" key="23">
    <source>
        <dbReference type="EMBL" id="OJA03609.1"/>
    </source>
</evidence>
<evidence type="ECO:0000313" key="24">
    <source>
        <dbReference type="Proteomes" id="UP000182798"/>
    </source>
</evidence>
<evidence type="ECO:0000256" key="21">
    <source>
        <dbReference type="SAM" id="MobiDB-lite"/>
    </source>
</evidence>
<feature type="non-terminal residue" evidence="23">
    <location>
        <position position="1"/>
    </location>
</feature>
<evidence type="ECO:0000259" key="22">
    <source>
        <dbReference type="PROSITE" id="PS51771"/>
    </source>
</evidence>
<evidence type="ECO:0000256" key="4">
    <source>
        <dbReference type="ARBA" id="ARBA00022511"/>
    </source>
</evidence>
<dbReference type="GO" id="GO:0044164">
    <property type="term" value="C:host cell cytosol"/>
    <property type="evidence" value="ECO:0007669"/>
    <property type="project" value="UniProtKB-SubCell"/>
</dbReference>
<dbReference type="GO" id="GO:0008289">
    <property type="term" value="F:lipid binding"/>
    <property type="evidence" value="ECO:0007669"/>
    <property type="project" value="UniProtKB-KW"/>
</dbReference>
<dbReference type="InterPro" id="IPR038383">
    <property type="entry name" value="CPD_dom_sf"/>
</dbReference>
<dbReference type="RefSeq" id="WP_143108645.1">
    <property type="nucleotide sequence ID" value="NZ_MIQH01000424.1"/>
</dbReference>
<dbReference type="Gene3D" id="3.40.50.11050">
    <property type="match status" value="3"/>
</dbReference>
<feature type="compositionally biased region" description="Basic and acidic residues" evidence="21">
    <location>
        <begin position="836"/>
        <end position="846"/>
    </location>
</feature>
<name>A0A1J8PPZ0_9GAMM</name>
<feature type="domain" description="Peptidase C80" evidence="22">
    <location>
        <begin position="340"/>
        <end position="509"/>
    </location>
</feature>
<evidence type="ECO:0000256" key="10">
    <source>
        <dbReference type="ARBA" id="ARBA00022737"/>
    </source>
</evidence>
<evidence type="ECO:0000256" key="17">
    <source>
        <dbReference type="ARBA" id="ARBA00023121"/>
    </source>
</evidence>
<keyword evidence="11" id="KW-0378">Hydrolase</keyword>
<evidence type="ECO:0000256" key="11">
    <source>
        <dbReference type="ARBA" id="ARBA00022801"/>
    </source>
</evidence>
<evidence type="ECO:0000256" key="13">
    <source>
        <dbReference type="ARBA" id="ARBA00022813"/>
    </source>
</evidence>
<dbReference type="Pfam" id="PF11713">
    <property type="entry name" value="Peptidase_C80"/>
    <property type="match status" value="2"/>
</dbReference>
<keyword evidence="16" id="KW-0843">Virulence</keyword>
<evidence type="ECO:0000256" key="5">
    <source>
        <dbReference type="ARBA" id="ARBA00022525"/>
    </source>
</evidence>
<dbReference type="Proteomes" id="UP000182798">
    <property type="component" value="Unassembled WGS sequence"/>
</dbReference>
<dbReference type="EMBL" id="MIQH01000424">
    <property type="protein sequence ID" value="OJA03609.1"/>
    <property type="molecule type" value="Genomic_DNA"/>
</dbReference>
<comment type="cofactor">
    <cofactor evidence="1">
        <name>Mg(2+)</name>
        <dbReference type="ChEBI" id="CHEBI:18420"/>
    </cofactor>
</comment>
<keyword evidence="9" id="KW-0479">Metal-binding</keyword>
<dbReference type="GO" id="GO:0006508">
    <property type="term" value="P:proteolysis"/>
    <property type="evidence" value="ECO:0007669"/>
    <property type="project" value="UniProtKB-KW"/>
</dbReference>
<feature type="region of interest" description="Disordered" evidence="21">
    <location>
        <begin position="821"/>
        <end position="846"/>
    </location>
</feature>
<dbReference type="GO" id="GO:0008234">
    <property type="term" value="F:cysteine-type peptidase activity"/>
    <property type="evidence" value="ECO:0007669"/>
    <property type="project" value="UniProtKB-KW"/>
</dbReference>
<keyword evidence="12" id="KW-0788">Thiol protease</keyword>
<dbReference type="GO" id="GO:0016740">
    <property type="term" value="F:transferase activity"/>
    <property type="evidence" value="ECO:0007669"/>
    <property type="project" value="UniProtKB-KW"/>
</dbReference>
<keyword evidence="8" id="KW-0808">Transferase</keyword>
<sequence>AQSLANKAQTLHQTYSNTNTNIKRIALVGCDTDGVNQSLAKVFAKTIYRDTPALKNAEVTGRKGQVQVNKEGTKTMTTGGSKTIYSWNEEVEGNIKERTETVKSHSDDLENPLGKFDDEIKAIEVLLKKESIDEDAKEVLTDALEEYKRARKEFTMDRYESGIVMVQSAASKLQDLKECQDVEIKKQLDRILDFTHAQISAVDSWEREQLSSGVNKFLSAARNEMKGWHFSQAITRYKRFLQYQENHPRKEANLQKMEEQQDKLLKGIKETAWYMLDKVDHALTQENLEIEKIEPLEGLIRFLKNHLDFFDDDMQDAIKTTNSSIAQARLQTWGQDKIVDSYEAPPIGYDARVIVQLEDDRVVAESVASLAGKHFKQSTLIQMNRDGSYRTIHGPKLEDIKGNVKVVFDGHGDRHNKTMGGRSADDIVEHVVLLRGKLTGGATIATVAIKGCDAGPDYGKDVLIGLNENNLRPRVTSRNSVAKTGNSGRQSIGGLYHFDENKTAWQYDENNKIVTVAPYSDEQYHMTVSVDKNGLLSVVQTHENKPWKTFEGELKVRVWAGDYDDTLSALKLFQGKLKEQGASMKQINIKTGADGVDWADKFNVFTYAEHIRKMSDETDANVLSHSISGFHEGTAVVNYKDAPSHERVALTPEYAIRFTDDNPSNLVSFSYSDYSHPVFDMSTTPDANIRLSIDVGTGEYTDEEVLLQLQSAQEAAGKFAISGVEIITEESDPALMQDYKNLVDYLSKELKVKVEVCRYRSDNELDRELWLSKNPKDSKIKVHHLAETSSHQNTPIHNWSDLSQEQIDKLATESQKIKPSLANHDHQVLIQTEADDNVKDNTSRLA</sequence>
<dbReference type="PROSITE" id="PS51771">
    <property type="entry name" value="CGT_MARTX_CPD"/>
    <property type="match status" value="1"/>
</dbReference>
<accession>A0A1J8PPZ0</accession>
<comment type="subcellular location">
    <subcellularLocation>
        <location evidence="2">Host cell membrane</location>
    </subcellularLocation>
    <subcellularLocation>
        <location evidence="20">Host cytoplasm</location>
        <location evidence="20">Host cytosol</location>
    </subcellularLocation>
    <subcellularLocation>
        <location evidence="3">Secreted</location>
    </subcellularLocation>
</comment>
<keyword evidence="5" id="KW-0964">Secreted</keyword>
<dbReference type="OrthoDB" id="1550625at2"/>
<keyword evidence="18" id="KW-0472">Membrane</keyword>
<feature type="non-terminal residue" evidence="23">
    <location>
        <position position="846"/>
    </location>
</feature>
<keyword evidence="19" id="KW-1035">Host cytoplasm</keyword>
<dbReference type="GO" id="GO:0020002">
    <property type="term" value="C:host cell plasma membrane"/>
    <property type="evidence" value="ECO:0007669"/>
    <property type="project" value="UniProtKB-SubCell"/>
</dbReference>
<evidence type="ECO:0000256" key="1">
    <source>
        <dbReference type="ARBA" id="ARBA00001946"/>
    </source>
</evidence>
<keyword evidence="6" id="KW-0800">Toxin</keyword>
<evidence type="ECO:0000256" key="7">
    <source>
        <dbReference type="ARBA" id="ARBA00022670"/>
    </source>
</evidence>
<comment type="caution">
    <text evidence="23">The sequence shown here is derived from an EMBL/GenBank/DDBJ whole genome shotgun (WGS) entry which is preliminary data.</text>
</comment>
<evidence type="ECO:0000256" key="9">
    <source>
        <dbReference type="ARBA" id="ARBA00022723"/>
    </source>
</evidence>
<proteinExistence type="predicted"/>
<evidence type="ECO:0000256" key="15">
    <source>
        <dbReference type="ARBA" id="ARBA00022870"/>
    </source>
</evidence>
<evidence type="ECO:0000256" key="16">
    <source>
        <dbReference type="ARBA" id="ARBA00023026"/>
    </source>
</evidence>
<keyword evidence="15" id="KW-1043">Host membrane</keyword>
<dbReference type="InterPro" id="IPR020974">
    <property type="entry name" value="CPD_dom"/>
</dbReference>
<reference evidence="24" key="1">
    <citation type="submission" date="2016-09" db="EMBL/GenBank/DDBJ databases">
        <title>Genome Sequence of Bathymodiolus thermophilus sulfur-oxidizing gill endosymbiont.</title>
        <authorList>
            <person name="Ponnudurai R."/>
            <person name="Kleiner M."/>
            <person name="Sayavedra L."/>
            <person name="Thuermer A."/>
            <person name="Felbeck H."/>
            <person name="Schlueter R."/>
            <person name="Schweder T."/>
            <person name="Markert S."/>
        </authorList>
    </citation>
    <scope>NUCLEOTIDE SEQUENCE [LARGE SCALE GENOMIC DNA]</scope>
    <source>
        <strain evidence="24">BAT/CrabSpa'14</strain>
    </source>
</reference>
<evidence type="ECO:0000256" key="3">
    <source>
        <dbReference type="ARBA" id="ARBA00004613"/>
    </source>
</evidence>
<evidence type="ECO:0000256" key="18">
    <source>
        <dbReference type="ARBA" id="ARBA00023136"/>
    </source>
</evidence>
<evidence type="ECO:0000256" key="12">
    <source>
        <dbReference type="ARBA" id="ARBA00022807"/>
    </source>
</evidence>
<dbReference type="GO" id="GO:0090729">
    <property type="term" value="F:toxin activity"/>
    <property type="evidence" value="ECO:0007669"/>
    <property type="project" value="UniProtKB-KW"/>
</dbReference>
<dbReference type="GO" id="GO:0005576">
    <property type="term" value="C:extracellular region"/>
    <property type="evidence" value="ECO:0007669"/>
    <property type="project" value="UniProtKB-SubCell"/>
</dbReference>
<dbReference type="CDD" id="cd20500">
    <property type="entry name" value="Peptidase_C80"/>
    <property type="match status" value="1"/>
</dbReference>
<organism evidence="23 24">
    <name type="scientific">Bathymodiolus thermophilus thioautotrophic gill symbiont</name>
    <dbReference type="NCBI Taxonomy" id="2360"/>
    <lineage>
        <taxon>Bacteria</taxon>
        <taxon>Pseudomonadati</taxon>
        <taxon>Pseudomonadota</taxon>
        <taxon>Gammaproteobacteria</taxon>
        <taxon>sulfur-oxidizing symbionts</taxon>
    </lineage>
</organism>
<dbReference type="AlphaFoldDB" id="A0A1J8PPZ0"/>
<evidence type="ECO:0000256" key="20">
    <source>
        <dbReference type="ARBA" id="ARBA00023586"/>
    </source>
</evidence>
<evidence type="ECO:0000256" key="2">
    <source>
        <dbReference type="ARBA" id="ARBA00004165"/>
    </source>
</evidence>